<dbReference type="RefSeq" id="WP_154524402.1">
    <property type="nucleotide sequence ID" value="NZ_VULZ01000004.1"/>
</dbReference>
<dbReference type="InterPro" id="IPR011991">
    <property type="entry name" value="ArsR-like_HTH"/>
</dbReference>
<keyword evidence="3" id="KW-0804">Transcription</keyword>
<accession>A0A6L5X575</accession>
<reference evidence="5 6" key="1">
    <citation type="submission" date="2019-08" db="EMBL/GenBank/DDBJ databases">
        <title>In-depth cultivation of the pig gut microbiome towards novel bacterial diversity and tailored functional studies.</title>
        <authorList>
            <person name="Wylensek D."/>
            <person name="Hitch T.C.A."/>
            <person name="Clavel T."/>
        </authorList>
    </citation>
    <scope>NUCLEOTIDE SEQUENCE [LARGE SCALE GENOMIC DNA]</scope>
    <source>
        <strain evidence="5 6">Oil+RF-744-WCA-WT-11</strain>
    </source>
</reference>
<name>A0A6L5X575_9FIRM</name>
<dbReference type="InterPro" id="IPR036388">
    <property type="entry name" value="WH-like_DNA-bd_sf"/>
</dbReference>
<dbReference type="GO" id="GO:0003700">
    <property type="term" value="F:DNA-binding transcription factor activity"/>
    <property type="evidence" value="ECO:0007669"/>
    <property type="project" value="InterPro"/>
</dbReference>
<dbReference type="Proteomes" id="UP000481852">
    <property type="component" value="Unassembled WGS sequence"/>
</dbReference>
<keyword evidence="2" id="KW-0238">DNA-binding</keyword>
<dbReference type="InterPro" id="IPR001845">
    <property type="entry name" value="HTH_ArsR_DNA-bd_dom"/>
</dbReference>
<protein>
    <submittedName>
        <fullName evidence="5">Winged helix-turn-helix transcriptional regulator</fullName>
    </submittedName>
</protein>
<keyword evidence="1" id="KW-0805">Transcription regulation</keyword>
<dbReference type="SUPFAM" id="SSF46785">
    <property type="entry name" value="Winged helix' DNA-binding domain"/>
    <property type="match status" value="1"/>
</dbReference>
<dbReference type="SMART" id="SM00418">
    <property type="entry name" value="HTH_ARSR"/>
    <property type="match status" value="1"/>
</dbReference>
<evidence type="ECO:0000313" key="5">
    <source>
        <dbReference type="EMBL" id="MSS14528.1"/>
    </source>
</evidence>
<evidence type="ECO:0000259" key="4">
    <source>
        <dbReference type="PROSITE" id="PS50987"/>
    </source>
</evidence>
<dbReference type="CDD" id="cd00090">
    <property type="entry name" value="HTH_ARSR"/>
    <property type="match status" value="1"/>
</dbReference>
<gene>
    <name evidence="5" type="ORF">FYJ35_05635</name>
</gene>
<evidence type="ECO:0000256" key="1">
    <source>
        <dbReference type="ARBA" id="ARBA00023015"/>
    </source>
</evidence>
<dbReference type="PRINTS" id="PR00033">
    <property type="entry name" value="HTHASNC"/>
</dbReference>
<dbReference type="Pfam" id="PF13412">
    <property type="entry name" value="HTH_24"/>
    <property type="match status" value="1"/>
</dbReference>
<comment type="caution">
    <text evidence="5">The sequence shown here is derived from an EMBL/GenBank/DDBJ whole genome shotgun (WGS) entry which is preliminary data.</text>
</comment>
<dbReference type="PROSITE" id="PS50987">
    <property type="entry name" value="HTH_ARSR_2"/>
    <property type="match status" value="1"/>
</dbReference>
<organism evidence="5 6">
    <name type="scientific">Porcincola intestinalis</name>
    <dbReference type="NCBI Taxonomy" id="2606632"/>
    <lineage>
        <taxon>Bacteria</taxon>
        <taxon>Bacillati</taxon>
        <taxon>Bacillota</taxon>
        <taxon>Clostridia</taxon>
        <taxon>Lachnospirales</taxon>
        <taxon>Lachnospiraceae</taxon>
        <taxon>Porcincola</taxon>
    </lineage>
</organism>
<feature type="domain" description="HTH arsR-type" evidence="4">
    <location>
        <begin position="4"/>
        <end position="98"/>
    </location>
</feature>
<evidence type="ECO:0000256" key="2">
    <source>
        <dbReference type="ARBA" id="ARBA00023125"/>
    </source>
</evidence>
<evidence type="ECO:0000256" key="3">
    <source>
        <dbReference type="ARBA" id="ARBA00023163"/>
    </source>
</evidence>
<sequence length="304" mass="34715">MRYLKHISEQAELFNALGSEVRLQILNLLQAKGRMSMNELADKLGLSQGALTPHIRKLESADLVRINQDAMVHGNMKMCEPHLDKIFLVFSQETTRQNEYASHIRVGQYSSCEIYPTCGISTEKSIIGEVDDPRYFTHQKRFEADILWFTRGFVEYMVPCIIPRSSRITEFSVSVELSSEAPGVNANWPSDIYFSLNGMLLGQWTSPGDYGDVPGRFTPDWWLSNWNQYGLLKTLTVNEKGTFMDDIQISQAAIQDLNISSRTPIYFRFSVPDSAEHVGGLTLFGRGFGNYNQDIEFHIQYERE</sequence>
<dbReference type="Gene3D" id="1.10.10.10">
    <property type="entry name" value="Winged helix-like DNA-binding domain superfamily/Winged helix DNA-binding domain"/>
    <property type="match status" value="1"/>
</dbReference>
<dbReference type="AlphaFoldDB" id="A0A6L5X575"/>
<dbReference type="InterPro" id="IPR051011">
    <property type="entry name" value="Metal_resp_trans_reg"/>
</dbReference>
<dbReference type="PANTHER" id="PTHR43132:SF2">
    <property type="entry name" value="ARSENICAL RESISTANCE OPERON REPRESSOR ARSR-RELATED"/>
    <property type="match status" value="1"/>
</dbReference>
<evidence type="ECO:0000313" key="6">
    <source>
        <dbReference type="Proteomes" id="UP000481852"/>
    </source>
</evidence>
<keyword evidence="6" id="KW-1185">Reference proteome</keyword>
<dbReference type="InterPro" id="IPR036390">
    <property type="entry name" value="WH_DNA-bd_sf"/>
</dbReference>
<dbReference type="GO" id="GO:0043565">
    <property type="term" value="F:sequence-specific DNA binding"/>
    <property type="evidence" value="ECO:0007669"/>
    <property type="project" value="InterPro"/>
</dbReference>
<dbReference type="PANTHER" id="PTHR43132">
    <property type="entry name" value="ARSENICAL RESISTANCE OPERON REPRESSOR ARSR-RELATED"/>
    <property type="match status" value="1"/>
</dbReference>
<dbReference type="EMBL" id="VULZ01000004">
    <property type="protein sequence ID" value="MSS14528.1"/>
    <property type="molecule type" value="Genomic_DNA"/>
</dbReference>
<proteinExistence type="predicted"/>
<dbReference type="InterPro" id="IPR000485">
    <property type="entry name" value="AsnC-type_HTH_dom"/>
</dbReference>